<keyword evidence="8" id="KW-0325">Glycoprotein</keyword>
<feature type="transmembrane region" description="Helical" evidence="10">
    <location>
        <begin position="188"/>
        <end position="212"/>
    </location>
</feature>
<protein>
    <submittedName>
        <fullName evidence="12">Major facilitator superfamily transporter</fullName>
    </submittedName>
</protein>
<organism evidence="12">
    <name type="scientific">Gnomonia sp</name>
    <dbReference type="NCBI Taxonomy" id="2011790"/>
    <lineage>
        <taxon>Eukaryota</taxon>
        <taxon>Fungi</taxon>
        <taxon>Dikarya</taxon>
        <taxon>Ascomycota</taxon>
        <taxon>Pezizomycotina</taxon>
        <taxon>Sordariomycetes</taxon>
        <taxon>Sordariomycetidae</taxon>
        <taxon>Diaporthales</taxon>
        <taxon>Gnomoniaceae</taxon>
        <taxon>Gnomonia</taxon>
    </lineage>
</organism>
<feature type="transmembrane region" description="Helical" evidence="10">
    <location>
        <begin position="462"/>
        <end position="485"/>
    </location>
</feature>
<evidence type="ECO:0000256" key="3">
    <source>
        <dbReference type="ARBA" id="ARBA00022448"/>
    </source>
</evidence>
<feature type="transmembrane region" description="Helical" evidence="10">
    <location>
        <begin position="163"/>
        <end position="182"/>
    </location>
</feature>
<proteinExistence type="inferred from homology"/>
<keyword evidence="6 10" id="KW-1133">Transmembrane helix</keyword>
<dbReference type="EMBL" id="OR777943">
    <property type="protein sequence ID" value="XCG46252.1"/>
    <property type="molecule type" value="Genomic_DNA"/>
</dbReference>
<dbReference type="SUPFAM" id="SSF103473">
    <property type="entry name" value="MFS general substrate transporter"/>
    <property type="match status" value="1"/>
</dbReference>
<evidence type="ECO:0000256" key="2">
    <source>
        <dbReference type="ARBA" id="ARBA00007520"/>
    </source>
</evidence>
<dbReference type="FunFam" id="1.20.1250.20:FF:000196">
    <property type="entry name" value="MFS toxin efflux pump (AflT)"/>
    <property type="match status" value="1"/>
</dbReference>
<feature type="transmembrane region" description="Helical" evidence="10">
    <location>
        <begin position="97"/>
        <end position="121"/>
    </location>
</feature>
<keyword evidence="3" id="KW-0813">Transport</keyword>
<evidence type="ECO:0000256" key="9">
    <source>
        <dbReference type="SAM" id="MobiDB-lite"/>
    </source>
</evidence>
<dbReference type="InterPro" id="IPR011701">
    <property type="entry name" value="MFS"/>
</dbReference>
<evidence type="ECO:0000256" key="1">
    <source>
        <dbReference type="ARBA" id="ARBA00004651"/>
    </source>
</evidence>
<dbReference type="GO" id="GO:0005886">
    <property type="term" value="C:plasma membrane"/>
    <property type="evidence" value="ECO:0007669"/>
    <property type="project" value="UniProtKB-SubCell"/>
</dbReference>
<dbReference type="CDD" id="cd17502">
    <property type="entry name" value="MFS_Azr1_MDR_like"/>
    <property type="match status" value="1"/>
</dbReference>
<dbReference type="InterPro" id="IPR020846">
    <property type="entry name" value="MFS_dom"/>
</dbReference>
<feature type="region of interest" description="Disordered" evidence="9">
    <location>
        <begin position="64"/>
        <end position="85"/>
    </location>
</feature>
<dbReference type="GO" id="GO:0022857">
    <property type="term" value="F:transmembrane transporter activity"/>
    <property type="evidence" value="ECO:0007669"/>
    <property type="project" value="InterPro"/>
</dbReference>
<comment type="subcellular location">
    <subcellularLocation>
        <location evidence="1">Cell membrane</location>
        <topology evidence="1">Multi-pass membrane protein</topology>
    </subcellularLocation>
</comment>
<evidence type="ECO:0000259" key="11">
    <source>
        <dbReference type="PROSITE" id="PS50850"/>
    </source>
</evidence>
<accession>A0AAU8CHC6</accession>
<keyword evidence="4" id="KW-1003">Cell membrane</keyword>
<evidence type="ECO:0000256" key="10">
    <source>
        <dbReference type="SAM" id="Phobius"/>
    </source>
</evidence>
<dbReference type="PROSITE" id="PS50850">
    <property type="entry name" value="MFS"/>
    <property type="match status" value="1"/>
</dbReference>
<feature type="transmembrane region" description="Helical" evidence="10">
    <location>
        <begin position="366"/>
        <end position="384"/>
    </location>
</feature>
<feature type="transmembrane region" description="Helical" evidence="10">
    <location>
        <begin position="497"/>
        <end position="519"/>
    </location>
</feature>
<dbReference type="Gene3D" id="1.20.1720.10">
    <property type="entry name" value="Multidrug resistance protein D"/>
    <property type="match status" value="1"/>
</dbReference>
<keyword evidence="7 10" id="KW-0472">Membrane</keyword>
<dbReference type="PANTHER" id="PTHR23501">
    <property type="entry name" value="MAJOR FACILITATOR SUPERFAMILY"/>
    <property type="match status" value="1"/>
</dbReference>
<feature type="transmembrane region" description="Helical" evidence="10">
    <location>
        <begin position="219"/>
        <end position="239"/>
    </location>
</feature>
<name>A0AAU8CHC6_9PEZI</name>
<sequence length="601" mass="64302">MDSDAYSTSTKVPTTAGSVGSKSQIELLRYSSSAEPLRLDNFGDFNLDNFGPFDDNKSSRTYNEGFVDGAPVEQTPSQQHDGAEEGHNYPSGLKLTIIMLALELAVLCVALDNTIVATAIPKITNLFHALDDVGWYGSAYLLTLCAFQLFFGRLYQRFSVKWVFLSCLFIFELGSLICGVAPNSTTLIVGRAVAGVGAAGIFSGALIIIAFSTPLEKRAMFTALVSAVFGISSVVGPLLGGVFTDKVSWRWCFYINLPLGGVTAPALVFFLDSPPRQARPNASETLRQKIMHFDPIGNIIFLPCIVCILLALQWGGTTYPWSDGRIIALLVLFSLLLIAFVGVQFWMGEDATVPVRIAMQRSVGSAAIFTGCVGAAFFALVYYLPIWFQAIRGASATESGIDTLPMMISTTVGNIIGGAFVSITGYYTPMIWALPPIASIGAGLMTTWTVDVSTGKWIGYQILVGLGIGLGMQQGMVAAQASLPLADTAIGTALQVFAQMFGGSLFVSVAQNVFITGLLKGLATVEDLGMEPQAVVNAGATSIDSLFKDNPSLLAEVKLQYNDAVIWTFRIALIMTCLSALGAVFVEWRSVKGKKIEMVPA</sequence>
<keyword evidence="5 10" id="KW-0812">Transmembrane</keyword>
<evidence type="ECO:0000256" key="7">
    <source>
        <dbReference type="ARBA" id="ARBA00023136"/>
    </source>
</evidence>
<evidence type="ECO:0000256" key="4">
    <source>
        <dbReference type="ARBA" id="ARBA00022475"/>
    </source>
</evidence>
<feature type="transmembrane region" description="Helical" evidence="10">
    <location>
        <begin position="292"/>
        <end position="314"/>
    </location>
</feature>
<dbReference type="FunFam" id="1.20.1720.10:FF:000012">
    <property type="entry name" value="MFS toxin efflux pump (AflT)"/>
    <property type="match status" value="1"/>
</dbReference>
<dbReference type="FunFam" id="1.20.1250.20:FF:000489">
    <property type="entry name" value="MFS general substrate transporter"/>
    <property type="match status" value="1"/>
</dbReference>
<feature type="transmembrane region" description="Helical" evidence="10">
    <location>
        <begin position="251"/>
        <end position="271"/>
    </location>
</feature>
<feature type="transmembrane region" description="Helical" evidence="10">
    <location>
        <begin position="564"/>
        <end position="586"/>
    </location>
</feature>
<evidence type="ECO:0000256" key="8">
    <source>
        <dbReference type="ARBA" id="ARBA00023180"/>
    </source>
</evidence>
<comment type="similarity">
    <text evidence="2">Belongs to the major facilitator superfamily. TCR/Tet family.</text>
</comment>
<feature type="transmembrane region" description="Helical" evidence="10">
    <location>
        <begin position="326"/>
        <end position="346"/>
    </location>
</feature>
<dbReference type="Gene3D" id="1.20.1250.20">
    <property type="entry name" value="MFS general substrate transporter like domains"/>
    <property type="match status" value="1"/>
</dbReference>
<dbReference type="InterPro" id="IPR036259">
    <property type="entry name" value="MFS_trans_sf"/>
</dbReference>
<dbReference type="Pfam" id="PF07690">
    <property type="entry name" value="MFS_1"/>
    <property type="match status" value="1"/>
</dbReference>
<feature type="domain" description="Major facilitator superfamily (MFS) profile" evidence="11">
    <location>
        <begin position="98"/>
        <end position="591"/>
    </location>
</feature>
<evidence type="ECO:0000256" key="6">
    <source>
        <dbReference type="ARBA" id="ARBA00022989"/>
    </source>
</evidence>
<gene>
    <name evidence="12" type="primary">cytT</name>
</gene>
<evidence type="ECO:0000313" key="12">
    <source>
        <dbReference type="EMBL" id="XCG46252.1"/>
    </source>
</evidence>
<feature type="transmembrane region" description="Helical" evidence="10">
    <location>
        <begin position="133"/>
        <end position="151"/>
    </location>
</feature>
<reference evidence="12" key="1">
    <citation type="journal article" date="2024" name="J. Am. Chem. Soc.">
        <title>Biosynthesis of Cytosporones in Leotiomycetous Filamentous Fungi.</title>
        <authorList>
            <person name="Li L."/>
            <person name="Zhong W."/>
            <person name="Liu H."/>
            <person name="Espinosa-Artiles P."/>
            <person name="Xu Y.M."/>
            <person name="Wang C."/>
            <person name="Verdugo Robles J.M."/>
            <person name="Paz T.A."/>
            <person name="Cascaes Inacio M."/>
            <person name="Chen F."/>
            <person name="Xu Y."/>
            <person name="Gunatilaka A.A.L."/>
            <person name="Molnar I."/>
        </authorList>
    </citation>
    <scope>NUCLEOTIDE SEQUENCE</scope>
    <source>
        <strain evidence="12">CS-52-56</strain>
    </source>
</reference>
<evidence type="ECO:0000256" key="5">
    <source>
        <dbReference type="ARBA" id="ARBA00022692"/>
    </source>
</evidence>
<dbReference type="AlphaFoldDB" id="A0AAU8CHC6"/>
<dbReference type="PANTHER" id="PTHR23501:SF199">
    <property type="entry name" value="MFS EFFLUX TRANSPORTER INPD-RELATED"/>
    <property type="match status" value="1"/>
</dbReference>